<proteinExistence type="predicted"/>
<sequence>MITTCRRPERRRARHSLDKRRDIPGVIDHMPFPVPESPEVLVAYKGIGLFSHDRGFADDRRKRAGSCDRLHILGCDIVRVGSRQTIVFSLWQPVPSRAKVGSF</sequence>
<name>A0A8H3TP10_9TREE</name>
<dbReference type="AlphaFoldDB" id="A0A8H3TP10"/>
<comment type="caution">
    <text evidence="2">The sequence shown here is derived from an EMBL/GenBank/DDBJ whole genome shotgun (WGS) entry which is preliminary data.</text>
</comment>
<protein>
    <submittedName>
        <fullName evidence="2">Uncharacterized protein</fullName>
    </submittedName>
</protein>
<reference evidence="2" key="1">
    <citation type="submission" date="2020-07" db="EMBL/GenBank/DDBJ databases">
        <title>Draft Genome Sequence of a Deep-Sea Yeast, Naganishia (Cryptococcus) liquefaciens strain N6.</title>
        <authorList>
            <person name="Han Y.W."/>
            <person name="Kajitani R."/>
            <person name="Morimoto H."/>
            <person name="Parhat M."/>
            <person name="Tsubouchi H."/>
            <person name="Bakenova O."/>
            <person name="Ogata M."/>
            <person name="Argunhan B."/>
            <person name="Aoki R."/>
            <person name="Kajiwara S."/>
            <person name="Itoh T."/>
            <person name="Iwasaki H."/>
        </authorList>
    </citation>
    <scope>NUCLEOTIDE SEQUENCE</scope>
    <source>
        <strain evidence="2">N6</strain>
    </source>
</reference>
<feature type="region of interest" description="Disordered" evidence="1">
    <location>
        <begin position="1"/>
        <end position="20"/>
    </location>
</feature>
<evidence type="ECO:0000313" key="3">
    <source>
        <dbReference type="Proteomes" id="UP000620104"/>
    </source>
</evidence>
<dbReference type="EMBL" id="BLZA01000009">
    <property type="protein sequence ID" value="GHJ84577.1"/>
    <property type="molecule type" value="Genomic_DNA"/>
</dbReference>
<organism evidence="2 3">
    <name type="scientific">Naganishia liquefaciens</name>
    <dbReference type="NCBI Taxonomy" id="104408"/>
    <lineage>
        <taxon>Eukaryota</taxon>
        <taxon>Fungi</taxon>
        <taxon>Dikarya</taxon>
        <taxon>Basidiomycota</taxon>
        <taxon>Agaricomycotina</taxon>
        <taxon>Tremellomycetes</taxon>
        <taxon>Filobasidiales</taxon>
        <taxon>Filobasidiaceae</taxon>
        <taxon>Naganishia</taxon>
    </lineage>
</organism>
<evidence type="ECO:0000256" key="1">
    <source>
        <dbReference type="SAM" id="MobiDB-lite"/>
    </source>
</evidence>
<gene>
    <name evidence="2" type="ORF">NliqN6_0979</name>
</gene>
<accession>A0A8H3TP10</accession>
<keyword evidence="3" id="KW-1185">Reference proteome</keyword>
<dbReference type="Proteomes" id="UP000620104">
    <property type="component" value="Unassembled WGS sequence"/>
</dbReference>
<evidence type="ECO:0000313" key="2">
    <source>
        <dbReference type="EMBL" id="GHJ84577.1"/>
    </source>
</evidence>